<comment type="catalytic activity">
    <reaction evidence="15 17 19">
        <text>(6S)-NADHX + ADP = AMP + phosphate + NADH + H(+)</text>
        <dbReference type="Rhea" id="RHEA:32223"/>
        <dbReference type="ChEBI" id="CHEBI:15378"/>
        <dbReference type="ChEBI" id="CHEBI:43474"/>
        <dbReference type="ChEBI" id="CHEBI:57945"/>
        <dbReference type="ChEBI" id="CHEBI:64074"/>
        <dbReference type="ChEBI" id="CHEBI:456215"/>
        <dbReference type="ChEBI" id="CHEBI:456216"/>
        <dbReference type="EC" id="4.2.1.136"/>
    </reaction>
</comment>
<feature type="binding site" evidence="17">
    <location>
        <position position="238"/>
    </location>
    <ligand>
        <name>(6S)-NADPHX</name>
        <dbReference type="ChEBI" id="CHEBI:64076"/>
    </ligand>
</feature>
<dbReference type="GO" id="GO:0005524">
    <property type="term" value="F:ATP binding"/>
    <property type="evidence" value="ECO:0007669"/>
    <property type="project" value="UniProtKB-UniRule"/>
</dbReference>
<dbReference type="PANTHER" id="PTHR12592">
    <property type="entry name" value="ATP-DEPENDENT (S)-NAD(P)H-HYDRATE DEHYDRATASE FAMILY MEMBER"/>
    <property type="match status" value="1"/>
</dbReference>
<evidence type="ECO:0000256" key="4">
    <source>
        <dbReference type="ARBA" id="ARBA00009524"/>
    </source>
</evidence>
<evidence type="ECO:0000256" key="11">
    <source>
        <dbReference type="ARBA" id="ARBA00023235"/>
    </source>
</evidence>
<dbReference type="InterPro" id="IPR000631">
    <property type="entry name" value="CARKD"/>
</dbReference>
<dbReference type="GO" id="GO:0016301">
    <property type="term" value="F:kinase activity"/>
    <property type="evidence" value="ECO:0007669"/>
    <property type="project" value="UniProtKB-KW"/>
</dbReference>
<sequence length="463" mass="47316">MSVDAILTAAQMRAAEQAAFDAGVEPYALMERAGRTAADIIWRAGHRRDLLILCGPGNNGGDGFVIARVMRERGVPVRVAALGESRTDSAQRAKAAWDGPVEDMMTAAPATQIVDALFGTGLSRGLDDAVADRLCALVNSAAASYAVDLPSGVESDGGAVLSTVPSFGVTIALGAWKPAHLLQPASELCGRLILAPLDIPLTSDVQRLSAPHLTMPAVDAHKYSRGLVAVVGGGMAGASLLASEAAARSGAGVVRRLAADIPGGGTHAIIHRKVMHADALAGELDDQRIVALLVGPGLGLDADARARLGVALDSGHPLVLDADALTLLGKDDTLSIPSGAILTPHEGEFERLFGKLPDSKIDRARAAAKASGAVIVYKGADSVVAAPDGRVAVEGRASSWLSTAGTGDVLAGLAAGRLAVTCDPFRAACEAVWLHADAAWRCRPAFVADDLLGALPAAIAARL</sequence>
<keyword evidence="8 17" id="KW-0521">NADP</keyword>
<dbReference type="InterPro" id="IPR004443">
    <property type="entry name" value="YjeF_N_dom"/>
</dbReference>
<evidence type="ECO:0000256" key="13">
    <source>
        <dbReference type="ARBA" id="ARBA00023268"/>
    </source>
</evidence>
<evidence type="ECO:0000256" key="7">
    <source>
        <dbReference type="ARBA" id="ARBA00022840"/>
    </source>
</evidence>
<feature type="binding site" evidence="17">
    <location>
        <position position="408"/>
    </location>
    <ligand>
        <name>(6S)-NADPHX</name>
        <dbReference type="ChEBI" id="CHEBI:64076"/>
    </ligand>
</feature>
<dbReference type="PANTHER" id="PTHR12592:SF0">
    <property type="entry name" value="ATP-DEPENDENT (S)-NAD(P)H-HYDRATE DEHYDRATASE"/>
    <property type="match status" value="1"/>
</dbReference>
<comment type="catalytic activity">
    <reaction evidence="2 18 19">
        <text>(6R)-NADPHX = (6S)-NADPHX</text>
        <dbReference type="Rhea" id="RHEA:32227"/>
        <dbReference type="ChEBI" id="CHEBI:64076"/>
        <dbReference type="ChEBI" id="CHEBI:64077"/>
        <dbReference type="EC" id="5.1.99.6"/>
    </reaction>
</comment>
<dbReference type="eggNOG" id="COG0062">
    <property type="taxonomic scope" value="Bacteria"/>
</dbReference>
<dbReference type="EMBL" id="ATDP01000107">
    <property type="protein sequence ID" value="EQB11295.1"/>
    <property type="molecule type" value="Genomic_DNA"/>
</dbReference>
<proteinExistence type="inferred from homology"/>
<evidence type="ECO:0000256" key="5">
    <source>
        <dbReference type="ARBA" id="ARBA00022723"/>
    </source>
</evidence>
<feature type="binding site" evidence="17">
    <location>
        <position position="345"/>
    </location>
    <ligand>
        <name>(6S)-NADPHX</name>
        <dbReference type="ChEBI" id="CHEBI:64076"/>
    </ligand>
</feature>
<evidence type="ECO:0000313" key="22">
    <source>
        <dbReference type="EMBL" id="EQB11295.1"/>
    </source>
</evidence>
<dbReference type="HAMAP" id="MF_01966">
    <property type="entry name" value="NADHX_epimerase"/>
    <property type="match status" value="1"/>
</dbReference>
<dbReference type="GO" id="GO:0046872">
    <property type="term" value="F:metal ion binding"/>
    <property type="evidence" value="ECO:0007669"/>
    <property type="project" value="UniProtKB-UniRule"/>
</dbReference>
<comment type="function">
    <text evidence="17">Catalyzes the dehydration of the S-form of NAD(P)HX at the expense of ADP, which is converted to AMP. Together with NAD(P)HX epimerase, which catalyzes the epimerization of the S- and R-forms, the enzyme allows the repair of both epimers of NAD(P)HX, a damaged form of NAD(P)H that is a result of enzymatic or heat-dependent hydration.</text>
</comment>
<dbReference type="PIRSF" id="PIRSF017184">
    <property type="entry name" value="Nnr"/>
    <property type="match status" value="1"/>
</dbReference>
<keyword evidence="23" id="KW-1185">Reference proteome</keyword>
<feature type="binding site" evidence="18">
    <location>
        <position position="148"/>
    </location>
    <ligand>
        <name>(6S)-NADPHX</name>
        <dbReference type="ChEBI" id="CHEBI:64076"/>
    </ligand>
</feature>
<evidence type="ECO:0000259" key="20">
    <source>
        <dbReference type="PROSITE" id="PS51383"/>
    </source>
</evidence>
<feature type="domain" description="YjeF C-terminal" evidence="20">
    <location>
        <begin position="205"/>
        <end position="462"/>
    </location>
</feature>
<feature type="binding site" evidence="18">
    <location>
        <position position="151"/>
    </location>
    <ligand>
        <name>K(+)</name>
        <dbReference type="ChEBI" id="CHEBI:29103"/>
    </ligand>
</feature>
<comment type="cofactor">
    <cofactor evidence="17">
        <name>Mg(2+)</name>
        <dbReference type="ChEBI" id="CHEBI:18420"/>
    </cofactor>
</comment>
<comment type="cofactor">
    <cofactor evidence="18 19">
        <name>K(+)</name>
        <dbReference type="ChEBI" id="CHEBI:29103"/>
    </cofactor>
    <text evidence="18 19">Binds 1 potassium ion per subunit.</text>
</comment>
<dbReference type="GO" id="GO:0052856">
    <property type="term" value="F:NAD(P)HX epimerase activity"/>
    <property type="evidence" value="ECO:0007669"/>
    <property type="project" value="UniProtKB-UniRule"/>
</dbReference>
<comment type="catalytic activity">
    <reaction evidence="16 17 19">
        <text>(6S)-NADPHX + ADP = AMP + phosphate + NADPH + H(+)</text>
        <dbReference type="Rhea" id="RHEA:32235"/>
        <dbReference type="ChEBI" id="CHEBI:15378"/>
        <dbReference type="ChEBI" id="CHEBI:43474"/>
        <dbReference type="ChEBI" id="CHEBI:57783"/>
        <dbReference type="ChEBI" id="CHEBI:64076"/>
        <dbReference type="ChEBI" id="CHEBI:456215"/>
        <dbReference type="ChEBI" id="CHEBI:456216"/>
        <dbReference type="EC" id="4.2.1.136"/>
    </reaction>
</comment>
<comment type="caution">
    <text evidence="18">Lacks conserved residue(s) required for the propagation of feature annotation.</text>
</comment>
<dbReference type="EC" id="5.1.99.6" evidence="19"/>
<dbReference type="PATRIC" id="fig|1331060.3.peg.4471"/>
<dbReference type="Gene3D" id="3.40.1190.20">
    <property type="match status" value="1"/>
</dbReference>
<dbReference type="GO" id="GO:0046496">
    <property type="term" value="P:nicotinamide nucleotide metabolic process"/>
    <property type="evidence" value="ECO:0007669"/>
    <property type="project" value="UniProtKB-UniRule"/>
</dbReference>
<keyword evidence="10 17" id="KW-0520">NAD</keyword>
<keyword evidence="13" id="KW-0511">Multifunctional enzyme</keyword>
<keyword evidence="9 18" id="KW-0630">Potassium</keyword>
<evidence type="ECO:0000259" key="21">
    <source>
        <dbReference type="PROSITE" id="PS51385"/>
    </source>
</evidence>
<evidence type="ECO:0000256" key="14">
    <source>
        <dbReference type="ARBA" id="ARBA00025153"/>
    </source>
</evidence>
<evidence type="ECO:0000256" key="10">
    <source>
        <dbReference type="ARBA" id="ARBA00023027"/>
    </source>
</evidence>
<dbReference type="EC" id="4.2.1.136" evidence="19"/>
<dbReference type="GO" id="GO:0110051">
    <property type="term" value="P:metabolite repair"/>
    <property type="evidence" value="ECO:0007669"/>
    <property type="project" value="TreeGrafter"/>
</dbReference>
<dbReference type="SUPFAM" id="SSF53613">
    <property type="entry name" value="Ribokinase-like"/>
    <property type="match status" value="1"/>
</dbReference>
<keyword evidence="5 18" id="KW-0479">Metal-binding</keyword>
<evidence type="ECO:0000256" key="6">
    <source>
        <dbReference type="ARBA" id="ARBA00022741"/>
    </source>
</evidence>
<evidence type="ECO:0000256" key="17">
    <source>
        <dbReference type="HAMAP-Rule" id="MF_01965"/>
    </source>
</evidence>
<comment type="caution">
    <text evidence="22">The sequence shown here is derived from an EMBL/GenBank/DDBJ whole genome shotgun (WGS) entry which is preliminary data.</text>
</comment>
<name>T0IHW3_9SPHN</name>
<keyword evidence="6 17" id="KW-0547">Nucleotide-binding</keyword>
<organism evidence="22 23">
    <name type="scientific">Sphingobium lactosutens DS20</name>
    <dbReference type="NCBI Taxonomy" id="1331060"/>
    <lineage>
        <taxon>Bacteria</taxon>
        <taxon>Pseudomonadati</taxon>
        <taxon>Pseudomonadota</taxon>
        <taxon>Alphaproteobacteria</taxon>
        <taxon>Sphingomonadales</taxon>
        <taxon>Sphingomonadaceae</taxon>
        <taxon>Sphingobium</taxon>
    </lineage>
</organism>
<dbReference type="PROSITE" id="PS51383">
    <property type="entry name" value="YJEF_C_3"/>
    <property type="match status" value="1"/>
</dbReference>
<keyword evidence="22" id="KW-0808">Transferase</keyword>
<feature type="binding site" evidence="18">
    <location>
        <begin position="58"/>
        <end position="62"/>
    </location>
    <ligand>
        <name>(6S)-NADPHX</name>
        <dbReference type="ChEBI" id="CHEBI:64076"/>
    </ligand>
</feature>
<comment type="similarity">
    <text evidence="18">Belongs to the NnrE/AIBP family.</text>
</comment>
<feature type="binding site" evidence="17">
    <location>
        <begin position="378"/>
        <end position="382"/>
    </location>
    <ligand>
        <name>AMP</name>
        <dbReference type="ChEBI" id="CHEBI:456215"/>
    </ligand>
</feature>
<dbReference type="eggNOG" id="COG0063">
    <property type="taxonomic scope" value="Bacteria"/>
</dbReference>
<evidence type="ECO:0000256" key="9">
    <source>
        <dbReference type="ARBA" id="ARBA00022958"/>
    </source>
</evidence>
<dbReference type="GO" id="GO:0052855">
    <property type="term" value="F:ADP-dependent NAD(P)H-hydrate dehydratase activity"/>
    <property type="evidence" value="ECO:0007669"/>
    <property type="project" value="UniProtKB-UniRule"/>
</dbReference>
<comment type="similarity">
    <text evidence="4 19">In the C-terminal section; belongs to the NnrD/CARKD family.</text>
</comment>
<evidence type="ECO:0000256" key="19">
    <source>
        <dbReference type="PIRNR" id="PIRNR017184"/>
    </source>
</evidence>
<dbReference type="Gene3D" id="3.40.50.10260">
    <property type="entry name" value="YjeF N-terminal domain"/>
    <property type="match status" value="1"/>
</dbReference>
<comment type="similarity">
    <text evidence="17">Belongs to the NnrD/CARKD family.</text>
</comment>
<feature type="binding site" evidence="17">
    <location>
        <position position="407"/>
    </location>
    <ligand>
        <name>AMP</name>
        <dbReference type="ChEBI" id="CHEBI:456215"/>
    </ligand>
</feature>
<evidence type="ECO:0000256" key="1">
    <source>
        <dbReference type="ARBA" id="ARBA00000013"/>
    </source>
</evidence>
<dbReference type="InterPro" id="IPR036652">
    <property type="entry name" value="YjeF_N_dom_sf"/>
</dbReference>
<accession>T0IHW3</accession>
<evidence type="ECO:0000256" key="8">
    <source>
        <dbReference type="ARBA" id="ARBA00022857"/>
    </source>
</evidence>
<feature type="binding site" evidence="17">
    <location>
        <position position="297"/>
    </location>
    <ligand>
        <name>(6S)-NADPHX</name>
        <dbReference type="ChEBI" id="CHEBI:64076"/>
    </ligand>
</feature>
<evidence type="ECO:0000256" key="18">
    <source>
        <dbReference type="HAMAP-Rule" id="MF_01966"/>
    </source>
</evidence>
<evidence type="ECO:0000256" key="2">
    <source>
        <dbReference type="ARBA" id="ARBA00000909"/>
    </source>
</evidence>
<dbReference type="CDD" id="cd01171">
    <property type="entry name" value="YXKO-related"/>
    <property type="match status" value="1"/>
</dbReference>
<reference evidence="22 23" key="1">
    <citation type="journal article" date="2013" name="Genome Announc.">
        <title>Draft Genome Sequence of Sphingobium lactosutens Strain DS20T, Isolated from a Hexachlorocyclohexane Dumpsite.</title>
        <authorList>
            <person name="Kumar R."/>
            <person name="Dwivedi V."/>
            <person name="Negi V."/>
            <person name="Khurana J.P."/>
            <person name="Lal R."/>
        </authorList>
    </citation>
    <scope>NUCLEOTIDE SEQUENCE [LARGE SCALE GENOMIC DNA]</scope>
    <source>
        <strain evidence="22 23">DS20</strain>
    </source>
</reference>
<evidence type="ECO:0000256" key="12">
    <source>
        <dbReference type="ARBA" id="ARBA00023239"/>
    </source>
</evidence>
<comment type="catalytic activity">
    <reaction evidence="1 18 19">
        <text>(6R)-NADHX = (6S)-NADHX</text>
        <dbReference type="Rhea" id="RHEA:32215"/>
        <dbReference type="ChEBI" id="CHEBI:64074"/>
        <dbReference type="ChEBI" id="CHEBI:64075"/>
        <dbReference type="EC" id="5.1.99.6"/>
    </reaction>
</comment>
<keyword evidence="12 17" id="KW-0456">Lyase</keyword>
<dbReference type="NCBIfam" id="TIGR00197">
    <property type="entry name" value="yjeF_nterm"/>
    <property type="match status" value="1"/>
</dbReference>
<evidence type="ECO:0000256" key="16">
    <source>
        <dbReference type="ARBA" id="ARBA00049209"/>
    </source>
</evidence>
<keyword evidence="11 18" id="KW-0413">Isomerase</keyword>
<dbReference type="InterPro" id="IPR030677">
    <property type="entry name" value="Nnr"/>
</dbReference>
<comment type="function">
    <text evidence="14 19">Bifunctional enzyme that catalyzes the epimerization of the S- and R-forms of NAD(P)HX and the dehydration of the S-form of NAD(P)HX at the expense of ADP, which is converted to AMP. This allows the repair of both epimers of NAD(P)HX, a damaged form of NAD(P)H that is a result of enzymatic or heat-dependent hydration.</text>
</comment>
<dbReference type="Pfam" id="PF03853">
    <property type="entry name" value="YjeF_N"/>
    <property type="match status" value="1"/>
</dbReference>
<dbReference type="InterPro" id="IPR029056">
    <property type="entry name" value="Ribokinase-like"/>
</dbReference>
<comment type="similarity">
    <text evidence="3 19">In the N-terminal section; belongs to the NnrE/AIBP family.</text>
</comment>
<protein>
    <recommendedName>
        <fullName evidence="19">Bifunctional NAD(P)H-hydrate repair enzyme</fullName>
    </recommendedName>
    <alternativeName>
        <fullName evidence="19">Nicotinamide nucleotide repair protein</fullName>
    </alternativeName>
    <domain>
        <recommendedName>
            <fullName evidence="19">ADP-dependent (S)-NAD(P)H-hydrate dehydratase</fullName>
            <ecNumber evidence="19">4.2.1.136</ecNumber>
        </recommendedName>
        <alternativeName>
            <fullName evidence="19">ADP-dependent NAD(P)HX dehydratase</fullName>
        </alternativeName>
    </domain>
    <domain>
        <recommendedName>
            <fullName evidence="19">NAD(P)H-hydrate epimerase</fullName>
            <ecNumber evidence="19">5.1.99.6</ecNumber>
        </recommendedName>
    </domain>
</protein>
<comment type="function">
    <text evidence="18">Catalyzes the epimerization of the S- and R-forms of NAD(P)HX, a damaged form of NAD(P)H that is a result of enzymatic or heat-dependent hydration. This is a prerequisite for the S-specific NAD(P)H-hydrate dehydratase to allow the repair of both epimers of NAD(P)HX.</text>
</comment>
<keyword evidence="22" id="KW-0418">Kinase</keyword>
<gene>
    <name evidence="18" type="primary">nnrE</name>
    <name evidence="17" type="synonym">nnrD</name>
    <name evidence="22" type="ORF">RLDS_23110</name>
</gene>
<feature type="binding site" evidence="18">
    <location>
        <position position="59"/>
    </location>
    <ligand>
        <name>K(+)</name>
        <dbReference type="ChEBI" id="CHEBI:29103"/>
    </ligand>
</feature>
<feature type="domain" description="YjeF N-terminal" evidence="21">
    <location>
        <begin position="12"/>
        <end position="205"/>
    </location>
</feature>
<dbReference type="RefSeq" id="WP_021228081.1">
    <property type="nucleotide sequence ID" value="NZ_ATDP01000107.1"/>
</dbReference>
<dbReference type="PROSITE" id="PS51385">
    <property type="entry name" value="YJEF_N"/>
    <property type="match status" value="1"/>
</dbReference>
<dbReference type="Proteomes" id="UP000015531">
    <property type="component" value="Unassembled WGS sequence"/>
</dbReference>
<feature type="binding site" evidence="18">
    <location>
        <position position="115"/>
    </location>
    <ligand>
        <name>K(+)</name>
        <dbReference type="ChEBI" id="CHEBI:29103"/>
    </ligand>
</feature>
<dbReference type="NCBIfam" id="TIGR00196">
    <property type="entry name" value="yjeF_cterm"/>
    <property type="match status" value="1"/>
</dbReference>
<dbReference type="AlphaFoldDB" id="T0IHW3"/>
<evidence type="ECO:0000256" key="15">
    <source>
        <dbReference type="ARBA" id="ARBA00048238"/>
    </source>
</evidence>
<dbReference type="Pfam" id="PF01256">
    <property type="entry name" value="Carb_kinase"/>
    <property type="match status" value="1"/>
</dbReference>
<dbReference type="SUPFAM" id="SSF64153">
    <property type="entry name" value="YjeF N-terminal domain-like"/>
    <property type="match status" value="1"/>
</dbReference>
<dbReference type="HAMAP" id="MF_01965">
    <property type="entry name" value="NADHX_dehydratase"/>
    <property type="match status" value="1"/>
</dbReference>
<evidence type="ECO:0000313" key="23">
    <source>
        <dbReference type="Proteomes" id="UP000015531"/>
    </source>
</evidence>
<feature type="binding site" evidence="18">
    <location>
        <begin position="119"/>
        <end position="125"/>
    </location>
    <ligand>
        <name>(6S)-NADPHX</name>
        <dbReference type="ChEBI" id="CHEBI:64076"/>
    </ligand>
</feature>
<keyword evidence="7 17" id="KW-0067">ATP-binding</keyword>
<comment type="subunit">
    <text evidence="17">Homotetramer.</text>
</comment>
<evidence type="ECO:0000256" key="3">
    <source>
        <dbReference type="ARBA" id="ARBA00006001"/>
    </source>
</evidence>